<gene>
    <name evidence="2" type="ORF">FA13DRAFT_1797765</name>
</gene>
<keyword evidence="3" id="KW-1185">Reference proteome</keyword>
<accession>A0A4Y7SPS8</accession>
<proteinExistence type="predicted"/>
<protein>
    <submittedName>
        <fullName evidence="2">Uncharacterized protein</fullName>
    </submittedName>
</protein>
<reference evidence="2 3" key="1">
    <citation type="journal article" date="2019" name="Nat. Ecol. Evol.">
        <title>Megaphylogeny resolves global patterns of mushroom evolution.</title>
        <authorList>
            <person name="Varga T."/>
            <person name="Krizsan K."/>
            <person name="Foldi C."/>
            <person name="Dima B."/>
            <person name="Sanchez-Garcia M."/>
            <person name="Sanchez-Ramirez S."/>
            <person name="Szollosi G.J."/>
            <person name="Szarkandi J.G."/>
            <person name="Papp V."/>
            <person name="Albert L."/>
            <person name="Andreopoulos W."/>
            <person name="Angelini C."/>
            <person name="Antonin V."/>
            <person name="Barry K.W."/>
            <person name="Bougher N.L."/>
            <person name="Buchanan P."/>
            <person name="Buyck B."/>
            <person name="Bense V."/>
            <person name="Catcheside P."/>
            <person name="Chovatia M."/>
            <person name="Cooper J."/>
            <person name="Damon W."/>
            <person name="Desjardin D."/>
            <person name="Finy P."/>
            <person name="Geml J."/>
            <person name="Haridas S."/>
            <person name="Hughes K."/>
            <person name="Justo A."/>
            <person name="Karasinski D."/>
            <person name="Kautmanova I."/>
            <person name="Kiss B."/>
            <person name="Kocsube S."/>
            <person name="Kotiranta H."/>
            <person name="LaButti K.M."/>
            <person name="Lechner B.E."/>
            <person name="Liimatainen K."/>
            <person name="Lipzen A."/>
            <person name="Lukacs Z."/>
            <person name="Mihaltcheva S."/>
            <person name="Morgado L.N."/>
            <person name="Niskanen T."/>
            <person name="Noordeloos M.E."/>
            <person name="Ohm R.A."/>
            <person name="Ortiz-Santana B."/>
            <person name="Ovrebo C."/>
            <person name="Racz N."/>
            <person name="Riley R."/>
            <person name="Savchenko A."/>
            <person name="Shiryaev A."/>
            <person name="Soop K."/>
            <person name="Spirin V."/>
            <person name="Szebenyi C."/>
            <person name="Tomsovsky M."/>
            <person name="Tulloss R.E."/>
            <person name="Uehling J."/>
            <person name="Grigoriev I.V."/>
            <person name="Vagvolgyi C."/>
            <person name="Papp T."/>
            <person name="Martin F.M."/>
            <person name="Miettinen O."/>
            <person name="Hibbett D.S."/>
            <person name="Nagy L.G."/>
        </authorList>
    </citation>
    <scope>NUCLEOTIDE SEQUENCE [LARGE SCALE GENOMIC DNA]</scope>
    <source>
        <strain evidence="2 3">FP101781</strain>
    </source>
</reference>
<organism evidence="2 3">
    <name type="scientific">Coprinellus micaceus</name>
    <name type="common">Glistening ink-cap mushroom</name>
    <name type="synonym">Coprinus micaceus</name>
    <dbReference type="NCBI Taxonomy" id="71717"/>
    <lineage>
        <taxon>Eukaryota</taxon>
        <taxon>Fungi</taxon>
        <taxon>Dikarya</taxon>
        <taxon>Basidiomycota</taxon>
        <taxon>Agaricomycotina</taxon>
        <taxon>Agaricomycetes</taxon>
        <taxon>Agaricomycetidae</taxon>
        <taxon>Agaricales</taxon>
        <taxon>Agaricineae</taxon>
        <taxon>Psathyrellaceae</taxon>
        <taxon>Coprinellus</taxon>
    </lineage>
</organism>
<dbReference type="OrthoDB" id="3032185at2759"/>
<name>A0A4Y7SPS8_COPMI</name>
<comment type="caution">
    <text evidence="2">The sequence shown here is derived from an EMBL/GenBank/DDBJ whole genome shotgun (WGS) entry which is preliminary data.</text>
</comment>
<dbReference type="Proteomes" id="UP000298030">
    <property type="component" value="Unassembled WGS sequence"/>
</dbReference>
<feature type="region of interest" description="Disordered" evidence="1">
    <location>
        <begin position="443"/>
        <end position="484"/>
    </location>
</feature>
<dbReference type="AlphaFoldDB" id="A0A4Y7SPS8"/>
<feature type="region of interest" description="Disordered" evidence="1">
    <location>
        <begin position="505"/>
        <end position="552"/>
    </location>
</feature>
<evidence type="ECO:0000256" key="1">
    <source>
        <dbReference type="SAM" id="MobiDB-lite"/>
    </source>
</evidence>
<evidence type="ECO:0000313" key="3">
    <source>
        <dbReference type="Proteomes" id="UP000298030"/>
    </source>
</evidence>
<dbReference type="STRING" id="71717.A0A4Y7SPS8"/>
<evidence type="ECO:0000313" key="2">
    <source>
        <dbReference type="EMBL" id="TEB23721.1"/>
    </source>
</evidence>
<dbReference type="EMBL" id="QPFP01000074">
    <property type="protein sequence ID" value="TEB23721.1"/>
    <property type="molecule type" value="Genomic_DNA"/>
</dbReference>
<sequence>MSNYKTSINPSPQTRFSQEYFNSLTLHGAANIADYPQIAPAGSVVGWTWSKEEPTDPQAMTILPGEPIPAKDDLGTILANFHSAWKNGHRSVVIHTCVEGQAYTLLYHLSKIELIRLVNIYDSPQRKASSLLRHLEERSTVPLAPAMLDEFKQCKFLDGIKGFYSTKYHLYELFCFLNETWIEEDLLCGLLELAYFEKHASDIEDDPSLYGSAPAHIVLPTDFLSDAFAFSGGNVFLSSSTPLRIRIRLESTHVSTICAARLEHKHFTALAHQVGTEAFLHCDSMHGGYDQTLGMMISDALSTPTLPLPGLVRSGDVSRQGQGNGGDGSCGIAVLNFIQRALGHPESEKWTGQKSQYFRDRALVDLITFHLVSSKREGSFLDWVEPASMEVGEQLYKDTERERAMAAEGCFFTSAYHDFNLYKPLYSHPIFEFYHLTTRRSVSPRTSSESPMREIPHANPHCATTPRAIPLSPSRASSELDSDSPDTLPSIAFLNSTLRQPFTLNLTSKSGRRSTGVDALGKRSRSGSDSSSPNTRRPNKHPAQSTRSPSPDFEIVAVDYAPNHQGGSRHVKVEDRDSDIEVVTHRRVAKPMKVEDSDSDIEILPHAPSTPPRTRLAPILPSNLRVGLTSLTSSHRPVVPQSL</sequence>
<feature type="compositionally biased region" description="Low complexity" evidence="1">
    <location>
        <begin position="527"/>
        <end position="536"/>
    </location>
</feature>